<dbReference type="GO" id="GO:0097720">
    <property type="term" value="P:calcineurin-mediated signaling"/>
    <property type="evidence" value="ECO:0007669"/>
    <property type="project" value="InterPro"/>
</dbReference>
<dbReference type="EC" id="3.1.3.16" evidence="1"/>
<name>A0A078AYE4_STYLE</name>
<sequence length="502" mass="57781">MVESITSKLSLLPDPYGDRSAKSIDPPPNKPLENSYLYPLSGADATKPDWKLIKQFLLREGQLSKAQVVLLSKTAMDIMKKEPNLCRIGEPIVIVGDIHGQYYDLCHMLDKAGPPSDINYLFLGDYVDRGIFGLECMILLMAIKINYPKNVILLRGNHESRNMTENFTFREEVINRYDIDMYNIFMEVFDSMPIACIVDNKYFGMHGGISPDLAKVEQLEKINRFMEVPLDGIFCDLLWSDPLGDELANNKDFIDNEERECSYLFGKKPTKKLLDANNLMTIVRGHQVQIEGYKMHRWDGPQSFPYVITIFSAPNYCGYYENKASVLIIDKGNLSLKQYEETEPPYRLPDNMDVFSWSVPFLAEKVTNMLYNIIKKGGEDIDDGIDIQFMIGKDGITQKMQKQLAMRGKISSVARMSRMYTTLREESEMLLKIKNICPDGKLPRGILLEGKPAIKNGKFFYTQLIQFQSSSLWQRNWIRQTREGQRRSERARTNDNRQRLLG</sequence>
<dbReference type="Pfam" id="PF00149">
    <property type="entry name" value="Metallophos"/>
    <property type="match status" value="1"/>
</dbReference>
<dbReference type="Gene3D" id="3.60.21.10">
    <property type="match status" value="1"/>
</dbReference>
<protein>
    <recommendedName>
        <fullName evidence="1">Serine/threonine-protein phosphatase</fullName>
        <ecNumber evidence="1">3.1.3.16</ecNumber>
    </recommendedName>
</protein>
<dbReference type="AlphaFoldDB" id="A0A078AYE4"/>
<comment type="similarity">
    <text evidence="1">Belongs to the PPP phosphatase family.</text>
</comment>
<keyword evidence="1" id="KW-0378">Hydrolase</keyword>
<dbReference type="Proteomes" id="UP000039865">
    <property type="component" value="Unassembled WGS sequence"/>
</dbReference>
<dbReference type="InterPro" id="IPR004843">
    <property type="entry name" value="Calcineurin-like_PHP"/>
</dbReference>
<dbReference type="InterPro" id="IPR006186">
    <property type="entry name" value="Ser/Thr-sp_prot-phosphatase"/>
</dbReference>
<feature type="domain" description="Serine/threonine specific protein phosphatases" evidence="3">
    <location>
        <begin position="154"/>
        <end position="159"/>
    </location>
</feature>
<keyword evidence="5" id="KW-1185">Reference proteome</keyword>
<evidence type="ECO:0000313" key="4">
    <source>
        <dbReference type="EMBL" id="CDW87430.1"/>
    </source>
</evidence>
<evidence type="ECO:0000259" key="3">
    <source>
        <dbReference type="PROSITE" id="PS00125"/>
    </source>
</evidence>
<dbReference type="InParanoid" id="A0A078AYE4"/>
<dbReference type="InterPro" id="IPR043360">
    <property type="entry name" value="PP2B"/>
</dbReference>
<evidence type="ECO:0000313" key="5">
    <source>
        <dbReference type="Proteomes" id="UP000039865"/>
    </source>
</evidence>
<dbReference type="OrthoDB" id="307889at2759"/>
<dbReference type="SMART" id="SM00156">
    <property type="entry name" value="PP2Ac"/>
    <property type="match status" value="1"/>
</dbReference>
<gene>
    <name evidence="4" type="primary">Contig15030.g16014</name>
    <name evidence="4" type="ORF">STYLEM_16533</name>
</gene>
<dbReference type="GO" id="GO:0033192">
    <property type="term" value="F:calmodulin-dependent protein phosphatase activity"/>
    <property type="evidence" value="ECO:0007669"/>
    <property type="project" value="InterPro"/>
</dbReference>
<comment type="catalytic activity">
    <reaction evidence="1">
        <text>O-phospho-L-threonyl-[protein] + H2O = L-threonyl-[protein] + phosphate</text>
        <dbReference type="Rhea" id="RHEA:47004"/>
        <dbReference type="Rhea" id="RHEA-COMP:11060"/>
        <dbReference type="Rhea" id="RHEA-COMP:11605"/>
        <dbReference type="ChEBI" id="CHEBI:15377"/>
        <dbReference type="ChEBI" id="CHEBI:30013"/>
        <dbReference type="ChEBI" id="CHEBI:43474"/>
        <dbReference type="ChEBI" id="CHEBI:61977"/>
        <dbReference type="EC" id="3.1.3.16"/>
    </reaction>
</comment>
<reference evidence="4 5" key="1">
    <citation type="submission" date="2014-06" db="EMBL/GenBank/DDBJ databases">
        <authorList>
            <person name="Swart Estienne"/>
        </authorList>
    </citation>
    <scope>NUCLEOTIDE SEQUENCE [LARGE SCALE GENOMIC DNA]</scope>
    <source>
        <strain evidence="4 5">130c</strain>
    </source>
</reference>
<feature type="region of interest" description="Disordered" evidence="2">
    <location>
        <begin position="1"/>
        <end position="30"/>
    </location>
</feature>
<dbReference type="InterPro" id="IPR029052">
    <property type="entry name" value="Metallo-depent_PP-like"/>
</dbReference>
<accession>A0A078AYE4</accession>
<organism evidence="4 5">
    <name type="scientific">Stylonychia lemnae</name>
    <name type="common">Ciliate</name>
    <dbReference type="NCBI Taxonomy" id="5949"/>
    <lineage>
        <taxon>Eukaryota</taxon>
        <taxon>Sar</taxon>
        <taxon>Alveolata</taxon>
        <taxon>Ciliophora</taxon>
        <taxon>Intramacronucleata</taxon>
        <taxon>Spirotrichea</taxon>
        <taxon>Stichotrichia</taxon>
        <taxon>Sporadotrichida</taxon>
        <taxon>Oxytrichidae</taxon>
        <taxon>Stylonychinae</taxon>
        <taxon>Stylonychia</taxon>
    </lineage>
</organism>
<dbReference type="EMBL" id="CCKQ01015604">
    <property type="protein sequence ID" value="CDW87430.1"/>
    <property type="molecule type" value="Genomic_DNA"/>
</dbReference>
<evidence type="ECO:0000256" key="1">
    <source>
        <dbReference type="RuleBase" id="RU004273"/>
    </source>
</evidence>
<dbReference type="PRINTS" id="PR00114">
    <property type="entry name" value="STPHPHTASE"/>
</dbReference>
<proteinExistence type="inferred from homology"/>
<dbReference type="SUPFAM" id="SSF56300">
    <property type="entry name" value="Metallo-dependent phosphatases"/>
    <property type="match status" value="1"/>
</dbReference>
<evidence type="ECO:0000256" key="2">
    <source>
        <dbReference type="SAM" id="MobiDB-lite"/>
    </source>
</evidence>
<dbReference type="PROSITE" id="PS00125">
    <property type="entry name" value="SER_THR_PHOSPHATASE"/>
    <property type="match status" value="1"/>
</dbReference>
<dbReference type="PANTHER" id="PTHR45673">
    <property type="entry name" value="SERINE/THREONINE-PROTEIN PHOSPHATASE 2B CATALYTIC SUBUNIT 1-RELATED"/>
    <property type="match status" value="1"/>
</dbReference>